<accession>L1J4N0</accession>
<feature type="transmembrane region" description="Helical" evidence="4">
    <location>
        <begin position="42"/>
        <end position="62"/>
    </location>
</feature>
<dbReference type="Proteomes" id="UP000011087">
    <property type="component" value="Unassembled WGS sequence"/>
</dbReference>
<dbReference type="HOGENOM" id="CLU_053720_1_0_1"/>
<keyword evidence="4" id="KW-0812">Transmembrane</keyword>
<feature type="non-terminal residue" evidence="5">
    <location>
        <position position="149"/>
    </location>
</feature>
<dbReference type="PaxDb" id="55529-EKX43084"/>
<feature type="non-terminal residue" evidence="5">
    <location>
        <position position="1"/>
    </location>
</feature>
<keyword evidence="4" id="KW-0472">Membrane</keyword>
<evidence type="ECO:0000313" key="7">
    <source>
        <dbReference type="Proteomes" id="UP000011087"/>
    </source>
</evidence>
<keyword evidence="7" id="KW-1185">Reference proteome</keyword>
<dbReference type="GeneID" id="17299748"/>
<evidence type="ECO:0000256" key="2">
    <source>
        <dbReference type="ARBA" id="ARBA00017835"/>
    </source>
</evidence>
<dbReference type="PANTHER" id="PTHR11001">
    <property type="entry name" value="MITOCHONDRIAL FISSION PROCESS PROTEIN 1"/>
    <property type="match status" value="1"/>
</dbReference>
<proteinExistence type="inferred from homology"/>
<evidence type="ECO:0000256" key="3">
    <source>
        <dbReference type="ARBA" id="ARBA00029631"/>
    </source>
</evidence>
<reference evidence="5 7" key="1">
    <citation type="journal article" date="2012" name="Nature">
        <title>Algal genomes reveal evolutionary mosaicism and the fate of nucleomorphs.</title>
        <authorList>
            <consortium name="DOE Joint Genome Institute"/>
            <person name="Curtis B.A."/>
            <person name="Tanifuji G."/>
            <person name="Burki F."/>
            <person name="Gruber A."/>
            <person name="Irimia M."/>
            <person name="Maruyama S."/>
            <person name="Arias M.C."/>
            <person name="Ball S.G."/>
            <person name="Gile G.H."/>
            <person name="Hirakawa Y."/>
            <person name="Hopkins J.F."/>
            <person name="Kuo A."/>
            <person name="Rensing S.A."/>
            <person name="Schmutz J."/>
            <person name="Symeonidi A."/>
            <person name="Elias M."/>
            <person name="Eveleigh R.J."/>
            <person name="Herman E.K."/>
            <person name="Klute M.J."/>
            <person name="Nakayama T."/>
            <person name="Obornik M."/>
            <person name="Reyes-Prieto A."/>
            <person name="Armbrust E.V."/>
            <person name="Aves S.J."/>
            <person name="Beiko R.G."/>
            <person name="Coutinho P."/>
            <person name="Dacks J.B."/>
            <person name="Durnford D.G."/>
            <person name="Fast N.M."/>
            <person name="Green B.R."/>
            <person name="Grisdale C.J."/>
            <person name="Hempel F."/>
            <person name="Henrissat B."/>
            <person name="Hoppner M.P."/>
            <person name="Ishida K."/>
            <person name="Kim E."/>
            <person name="Koreny L."/>
            <person name="Kroth P.G."/>
            <person name="Liu Y."/>
            <person name="Malik S.B."/>
            <person name="Maier U.G."/>
            <person name="McRose D."/>
            <person name="Mock T."/>
            <person name="Neilson J.A."/>
            <person name="Onodera N.T."/>
            <person name="Poole A.M."/>
            <person name="Pritham E.J."/>
            <person name="Richards T.A."/>
            <person name="Rocap G."/>
            <person name="Roy S.W."/>
            <person name="Sarai C."/>
            <person name="Schaack S."/>
            <person name="Shirato S."/>
            <person name="Slamovits C.H."/>
            <person name="Spencer D.F."/>
            <person name="Suzuki S."/>
            <person name="Worden A.Z."/>
            <person name="Zauner S."/>
            <person name="Barry K."/>
            <person name="Bell C."/>
            <person name="Bharti A.K."/>
            <person name="Crow J.A."/>
            <person name="Grimwood J."/>
            <person name="Kramer R."/>
            <person name="Lindquist E."/>
            <person name="Lucas S."/>
            <person name="Salamov A."/>
            <person name="McFadden G.I."/>
            <person name="Lane C.E."/>
            <person name="Keeling P.J."/>
            <person name="Gray M.W."/>
            <person name="Grigoriev I.V."/>
            <person name="Archibald J.M."/>
        </authorList>
    </citation>
    <scope>NUCLEOTIDE SEQUENCE</scope>
    <source>
        <strain evidence="5 7">CCMP2712</strain>
    </source>
</reference>
<dbReference type="EMBL" id="JH993012">
    <property type="protein sequence ID" value="EKX43084.1"/>
    <property type="molecule type" value="Genomic_DNA"/>
</dbReference>
<protein>
    <recommendedName>
        <fullName evidence="2">Mitochondrial fission process protein 1</fullName>
    </recommendedName>
    <alternativeName>
        <fullName evidence="3">Mitochondrial 18 kDa protein</fullName>
    </alternativeName>
</protein>
<dbReference type="OrthoDB" id="424969at2759"/>
<comment type="similarity">
    <text evidence="1">Belongs to the MTFP1 family.</text>
</comment>
<name>L1J4N0_GUITC</name>
<keyword evidence="4" id="KW-1133">Transmembrane helix</keyword>
<evidence type="ECO:0000313" key="5">
    <source>
        <dbReference type="EMBL" id="EKX43084.1"/>
    </source>
</evidence>
<dbReference type="InterPro" id="IPR019560">
    <property type="entry name" value="Mitochondrial_18_kDa_protein"/>
</dbReference>
<dbReference type="KEGG" id="gtt:GUITHDRAFT_61462"/>
<dbReference type="RefSeq" id="XP_005830064.1">
    <property type="nucleotide sequence ID" value="XM_005830007.1"/>
</dbReference>
<sequence>RYGGYAFLLARFAKFAQAKVRFLAFTSDVGEAMRPVVPVWMVNATYAIAIGYCVTDVAIVGYQEHKRNGNVVRAVTFQTIFQGLASIALPFAIIHTSVHACHKALKQRAPKYAQIGPTILGLAIIPFLPMVCDEPVEHLLEYAFDKAWP</sequence>
<reference evidence="7" key="2">
    <citation type="submission" date="2012-11" db="EMBL/GenBank/DDBJ databases">
        <authorList>
            <person name="Kuo A."/>
            <person name="Curtis B.A."/>
            <person name="Tanifuji G."/>
            <person name="Burki F."/>
            <person name="Gruber A."/>
            <person name="Irimia M."/>
            <person name="Maruyama S."/>
            <person name="Arias M.C."/>
            <person name="Ball S.G."/>
            <person name="Gile G.H."/>
            <person name="Hirakawa Y."/>
            <person name="Hopkins J.F."/>
            <person name="Rensing S.A."/>
            <person name="Schmutz J."/>
            <person name="Symeonidi A."/>
            <person name="Elias M."/>
            <person name="Eveleigh R.J."/>
            <person name="Herman E.K."/>
            <person name="Klute M.J."/>
            <person name="Nakayama T."/>
            <person name="Obornik M."/>
            <person name="Reyes-Prieto A."/>
            <person name="Armbrust E.V."/>
            <person name="Aves S.J."/>
            <person name="Beiko R.G."/>
            <person name="Coutinho P."/>
            <person name="Dacks J.B."/>
            <person name="Durnford D.G."/>
            <person name="Fast N.M."/>
            <person name="Green B.R."/>
            <person name="Grisdale C."/>
            <person name="Hempe F."/>
            <person name="Henrissat B."/>
            <person name="Hoppner M.P."/>
            <person name="Ishida K.-I."/>
            <person name="Kim E."/>
            <person name="Koreny L."/>
            <person name="Kroth P.G."/>
            <person name="Liu Y."/>
            <person name="Malik S.-B."/>
            <person name="Maier U.G."/>
            <person name="McRose D."/>
            <person name="Mock T."/>
            <person name="Neilson J.A."/>
            <person name="Onodera N.T."/>
            <person name="Poole A.M."/>
            <person name="Pritham E.J."/>
            <person name="Richards T.A."/>
            <person name="Rocap G."/>
            <person name="Roy S.W."/>
            <person name="Sarai C."/>
            <person name="Schaack S."/>
            <person name="Shirato S."/>
            <person name="Slamovits C.H."/>
            <person name="Spencer D.F."/>
            <person name="Suzuki S."/>
            <person name="Worden A.Z."/>
            <person name="Zauner S."/>
            <person name="Barry K."/>
            <person name="Bell C."/>
            <person name="Bharti A.K."/>
            <person name="Crow J.A."/>
            <person name="Grimwood J."/>
            <person name="Kramer R."/>
            <person name="Lindquist E."/>
            <person name="Lucas S."/>
            <person name="Salamov A."/>
            <person name="McFadden G.I."/>
            <person name="Lane C.E."/>
            <person name="Keeling P.J."/>
            <person name="Gray M.W."/>
            <person name="Grigoriev I.V."/>
            <person name="Archibald J.M."/>
        </authorList>
    </citation>
    <scope>NUCLEOTIDE SEQUENCE</scope>
    <source>
        <strain evidence="7">CCMP2712</strain>
    </source>
</reference>
<reference evidence="6" key="3">
    <citation type="submission" date="2015-06" db="UniProtKB">
        <authorList>
            <consortium name="EnsemblProtists"/>
        </authorList>
    </citation>
    <scope>IDENTIFICATION</scope>
</reference>
<dbReference type="Pfam" id="PF10558">
    <property type="entry name" value="MTP18"/>
    <property type="match status" value="2"/>
</dbReference>
<dbReference type="AlphaFoldDB" id="L1J4N0"/>
<organism evidence="5">
    <name type="scientific">Guillardia theta (strain CCMP2712)</name>
    <name type="common">Cryptophyte</name>
    <dbReference type="NCBI Taxonomy" id="905079"/>
    <lineage>
        <taxon>Eukaryota</taxon>
        <taxon>Cryptophyceae</taxon>
        <taxon>Pyrenomonadales</taxon>
        <taxon>Geminigeraceae</taxon>
        <taxon>Guillardia</taxon>
    </lineage>
</organism>
<evidence type="ECO:0000256" key="1">
    <source>
        <dbReference type="ARBA" id="ARBA00009224"/>
    </source>
</evidence>
<dbReference type="EnsemblProtists" id="EKX43084">
    <property type="protein sequence ID" value="EKX43084"/>
    <property type="gene ID" value="GUITHDRAFT_61462"/>
</dbReference>
<dbReference type="GO" id="GO:0000266">
    <property type="term" value="P:mitochondrial fission"/>
    <property type="evidence" value="ECO:0007669"/>
    <property type="project" value="TreeGrafter"/>
</dbReference>
<evidence type="ECO:0000313" key="6">
    <source>
        <dbReference type="EnsemblProtists" id="EKX43084"/>
    </source>
</evidence>
<feature type="transmembrane region" description="Helical" evidence="4">
    <location>
        <begin position="74"/>
        <end position="94"/>
    </location>
</feature>
<dbReference type="OMA" id="HYLAYSS"/>
<dbReference type="PANTHER" id="PTHR11001:SF2">
    <property type="entry name" value="MITOCHONDRIAL FISSION PROCESS PROTEIN 1"/>
    <property type="match status" value="1"/>
</dbReference>
<dbReference type="GO" id="GO:0005739">
    <property type="term" value="C:mitochondrion"/>
    <property type="evidence" value="ECO:0007669"/>
    <property type="project" value="TreeGrafter"/>
</dbReference>
<dbReference type="eggNOG" id="KOG3945">
    <property type="taxonomic scope" value="Eukaryota"/>
</dbReference>
<evidence type="ECO:0000256" key="4">
    <source>
        <dbReference type="SAM" id="Phobius"/>
    </source>
</evidence>
<gene>
    <name evidence="5" type="ORF">GUITHDRAFT_61462</name>
</gene>